<evidence type="ECO:0000313" key="2">
    <source>
        <dbReference type="Proteomes" id="UP001444071"/>
    </source>
</evidence>
<organism evidence="1 2">
    <name type="scientific">Xenotaenia resolanae</name>
    <dbReference type="NCBI Taxonomy" id="208358"/>
    <lineage>
        <taxon>Eukaryota</taxon>
        <taxon>Metazoa</taxon>
        <taxon>Chordata</taxon>
        <taxon>Craniata</taxon>
        <taxon>Vertebrata</taxon>
        <taxon>Euteleostomi</taxon>
        <taxon>Actinopterygii</taxon>
        <taxon>Neopterygii</taxon>
        <taxon>Teleostei</taxon>
        <taxon>Neoteleostei</taxon>
        <taxon>Acanthomorphata</taxon>
        <taxon>Ovalentaria</taxon>
        <taxon>Atherinomorphae</taxon>
        <taxon>Cyprinodontiformes</taxon>
        <taxon>Goodeidae</taxon>
        <taxon>Xenotaenia</taxon>
    </lineage>
</organism>
<evidence type="ECO:0000313" key="1">
    <source>
        <dbReference type="EMBL" id="MEQ2264739.1"/>
    </source>
</evidence>
<sequence length="129" mass="14695">MPWCCKLSESEVRTQRTVSTKFLTVSVSAHGCLSSIFQLCVQRRSFRALIYPSQQHKVMQRLSRDHSKVRPSCGEALCHVNTNESSQDFNGNIISCLFVLYLALTVQHLVCSAAFQFGRQVKDERQQQV</sequence>
<dbReference type="EMBL" id="JAHRIM010030659">
    <property type="protein sequence ID" value="MEQ2264739.1"/>
    <property type="molecule type" value="Genomic_DNA"/>
</dbReference>
<name>A0ABV0W5L5_9TELE</name>
<keyword evidence="2" id="KW-1185">Reference proteome</keyword>
<gene>
    <name evidence="1" type="ORF">XENORESO_018042</name>
</gene>
<proteinExistence type="predicted"/>
<reference evidence="1 2" key="1">
    <citation type="submission" date="2021-06" db="EMBL/GenBank/DDBJ databases">
        <authorList>
            <person name="Palmer J.M."/>
        </authorList>
    </citation>
    <scope>NUCLEOTIDE SEQUENCE [LARGE SCALE GENOMIC DNA]</scope>
    <source>
        <strain evidence="1 2">XR_2019</strain>
        <tissue evidence="1">Muscle</tissue>
    </source>
</reference>
<accession>A0ABV0W5L5</accession>
<dbReference type="Proteomes" id="UP001444071">
    <property type="component" value="Unassembled WGS sequence"/>
</dbReference>
<protein>
    <submittedName>
        <fullName evidence="1">Uncharacterized protein</fullName>
    </submittedName>
</protein>
<comment type="caution">
    <text evidence="1">The sequence shown here is derived from an EMBL/GenBank/DDBJ whole genome shotgun (WGS) entry which is preliminary data.</text>
</comment>